<proteinExistence type="predicted"/>
<organism evidence="1 2">
    <name type="scientific">Escherichia phage vB_EcoS Sa179lw</name>
    <dbReference type="NCBI Taxonomy" id="2126819"/>
    <lineage>
        <taxon>Viruses</taxon>
        <taxon>Duplodnaviria</taxon>
        <taxon>Heunggongvirae</taxon>
        <taxon>Uroviricota</taxon>
        <taxon>Caudoviricetes</taxon>
        <taxon>Buchananvirus</taxon>
        <taxon>Buchananvirus Sa179lw</taxon>
    </lineage>
</organism>
<keyword evidence="2" id="KW-1185">Reference proteome</keyword>
<evidence type="ECO:0000313" key="2">
    <source>
        <dbReference type="Proteomes" id="UP000240398"/>
    </source>
</evidence>
<reference evidence="2" key="1">
    <citation type="submission" date="2018-03" db="EMBL/GenBank/DDBJ databases">
        <title>Complete Genome Sequence of Escherichia coli Phage Sa179w3YLVW Isolated from Surface Water in a Produce-Growing Area in Northern California.</title>
        <authorList>
            <person name="Liao Y.-T."/>
            <person name="Liu F."/>
            <person name="Sun X."/>
            <person name="Li R.W."/>
            <person name="Wu V.C.H."/>
        </authorList>
    </citation>
    <scope>NUCLEOTIDE SEQUENCE [LARGE SCALE GENOMIC DNA]</scope>
</reference>
<dbReference type="Proteomes" id="UP000240398">
    <property type="component" value="Segment"/>
</dbReference>
<dbReference type="EMBL" id="MH023293">
    <property type="protein sequence ID" value="AVP40248.1"/>
    <property type="molecule type" value="Genomic_DNA"/>
</dbReference>
<accession>A0A2P1MXG5</accession>
<name>A0A2P1MXG5_9CAUD</name>
<gene>
    <name evidence="1" type="ORF">vBEcoSSa179w3YLVW_00063</name>
</gene>
<evidence type="ECO:0000313" key="1">
    <source>
        <dbReference type="EMBL" id="AVP40248.1"/>
    </source>
</evidence>
<sequence>MDRKHLHEMAVELRKRVEGIWFDSHDKFNNKQYQVYAKCRGLVLGDRMENAVFHHSNAMIHKRAFDY</sequence>
<protein>
    <submittedName>
        <fullName evidence="1">Uncharacterized protein</fullName>
    </submittedName>
</protein>